<comment type="caution">
    <text evidence="1">The sequence shown here is derived from an EMBL/GenBank/DDBJ whole genome shotgun (WGS) entry which is preliminary data.</text>
</comment>
<gene>
    <name evidence="1" type="ORF">LOK49_LG12G01196</name>
</gene>
<organism evidence="1 2">
    <name type="scientific">Camellia lanceoleosa</name>
    <dbReference type="NCBI Taxonomy" id="1840588"/>
    <lineage>
        <taxon>Eukaryota</taxon>
        <taxon>Viridiplantae</taxon>
        <taxon>Streptophyta</taxon>
        <taxon>Embryophyta</taxon>
        <taxon>Tracheophyta</taxon>
        <taxon>Spermatophyta</taxon>
        <taxon>Magnoliopsida</taxon>
        <taxon>eudicotyledons</taxon>
        <taxon>Gunneridae</taxon>
        <taxon>Pentapetalae</taxon>
        <taxon>asterids</taxon>
        <taxon>Ericales</taxon>
        <taxon>Theaceae</taxon>
        <taxon>Camellia</taxon>
    </lineage>
</organism>
<evidence type="ECO:0000313" key="1">
    <source>
        <dbReference type="EMBL" id="KAI7991030.1"/>
    </source>
</evidence>
<proteinExistence type="predicted"/>
<accession>A0ACC0FSK5</accession>
<keyword evidence="2" id="KW-1185">Reference proteome</keyword>
<name>A0ACC0FSK5_9ERIC</name>
<dbReference type="EMBL" id="CM045770">
    <property type="protein sequence ID" value="KAI7991030.1"/>
    <property type="molecule type" value="Genomic_DNA"/>
</dbReference>
<sequence>MAIAAVACWFSTISSRHTSRYSLSSSQRLFSTSHRPTTTRLFIPNASNRKKSIPNKSPPSPKPKSTPETEAISQKKFPGRSKDERPNSITYGNSGV</sequence>
<protein>
    <submittedName>
        <fullName evidence="1">Uncharacterized protein</fullName>
    </submittedName>
</protein>
<dbReference type="Proteomes" id="UP001060215">
    <property type="component" value="Chromosome 13"/>
</dbReference>
<reference evidence="1 2" key="1">
    <citation type="journal article" date="2022" name="Plant J.">
        <title>Chromosome-level genome of Camellia lanceoleosa provides a valuable resource for understanding genome evolution and self-incompatibility.</title>
        <authorList>
            <person name="Gong W."/>
            <person name="Xiao S."/>
            <person name="Wang L."/>
            <person name="Liao Z."/>
            <person name="Chang Y."/>
            <person name="Mo W."/>
            <person name="Hu G."/>
            <person name="Li W."/>
            <person name="Zhao G."/>
            <person name="Zhu H."/>
            <person name="Hu X."/>
            <person name="Ji K."/>
            <person name="Xiang X."/>
            <person name="Song Q."/>
            <person name="Yuan D."/>
            <person name="Jin S."/>
            <person name="Zhang L."/>
        </authorList>
    </citation>
    <scope>NUCLEOTIDE SEQUENCE [LARGE SCALE GENOMIC DNA]</scope>
    <source>
        <strain evidence="1">SQ_2022a</strain>
    </source>
</reference>
<evidence type="ECO:0000313" key="2">
    <source>
        <dbReference type="Proteomes" id="UP001060215"/>
    </source>
</evidence>